<feature type="chain" id="PRO_5034416362" evidence="2">
    <location>
        <begin position="21"/>
        <end position="813"/>
    </location>
</feature>
<evidence type="ECO:0000256" key="2">
    <source>
        <dbReference type="SAM" id="SignalP"/>
    </source>
</evidence>
<accession>A0A8H4UDC2</accession>
<dbReference type="EMBL" id="JABEYC010000760">
    <property type="protein sequence ID" value="KAF4974396.1"/>
    <property type="molecule type" value="Genomic_DNA"/>
</dbReference>
<protein>
    <submittedName>
        <fullName evidence="3">Uncharacterized protein</fullName>
    </submittedName>
</protein>
<feature type="region of interest" description="Disordered" evidence="1">
    <location>
        <begin position="123"/>
        <end position="177"/>
    </location>
</feature>
<feature type="compositionally biased region" description="Polar residues" evidence="1">
    <location>
        <begin position="141"/>
        <end position="159"/>
    </location>
</feature>
<proteinExistence type="predicted"/>
<evidence type="ECO:0000313" key="3">
    <source>
        <dbReference type="EMBL" id="KAF4974396.1"/>
    </source>
</evidence>
<feature type="signal peptide" evidence="2">
    <location>
        <begin position="1"/>
        <end position="20"/>
    </location>
</feature>
<dbReference type="AlphaFoldDB" id="A0A8H4UDC2"/>
<name>A0A8H4UDC2_9HYPO</name>
<organism evidence="3 4">
    <name type="scientific">Fusarium zealandicum</name>
    <dbReference type="NCBI Taxonomy" id="1053134"/>
    <lineage>
        <taxon>Eukaryota</taxon>
        <taxon>Fungi</taxon>
        <taxon>Dikarya</taxon>
        <taxon>Ascomycota</taxon>
        <taxon>Pezizomycotina</taxon>
        <taxon>Sordariomycetes</taxon>
        <taxon>Hypocreomycetidae</taxon>
        <taxon>Hypocreales</taxon>
        <taxon>Nectriaceae</taxon>
        <taxon>Fusarium</taxon>
        <taxon>Fusarium staphyleae species complex</taxon>
    </lineage>
</organism>
<sequence length="813" mass="84321">MKVHTIVLLSVAALAHSVAGVALRRDGLNGYAPRHFPSLNNTATIAASTATAPDGSTTRLLTEAVTPQGDVTSSTIIITTKSVETSLEKSPPLASSSDQIGLSFSNTALDDVSGRFSTDIGSTLSTQHSLSEPDASKVLDANSSSPASTAHKSFPSATISGADRDAKKPPVQTNGSLSVSEQIFNPRLTAAAHNSTKPCNSINKAKCGQFPSVTSKWNSTRSGTRTVVPPASSAPCIILQDDEPVIEFSVVYTSTVTLLGNLTQYIPPYPIITAPNYCESESPLPPGPGLPGPPGSPSTKERPNPCSTSDCDGMPPVWSDFSDIKIPEQPAETMSSTRQTFTFVTTDKNPAVVFPPETVPHFNRPHGGSDEIVTKQKPQPSAATKAEVHGDDQGDTGGDDGNNYGDDYGDDNRGDGQRAGQGSSQGDGAQNKDRVGGTVTGGDQQGDDRGDDKGENQSGSQEPAGEHRKPAKPQPQPQPQAQPSKTYIVTARGPEVIINDKTFSGLKPDQTTTVTVDYGIFTILPTEVVGEGERFKKPRPGGSAVSVVTPTSATIGGVPVVVSGSEAVVGGTKIKIPLLDTTTKITISPPGATADEQELTVFIGPDKVVVDGETLTYRAVGGPQTDGLIEGGEMMTAVGKSVYVFHSTTLTYGPGIPETSETIDDDIITIGPSGIIVHGTTFGGADAATDETKYHIVGGATITKVSPSIIIVDGSTFTAGPGAKQTTKFIGGETITIGPRGVIIHTMTISYPFGASIVTTIRAAATATDTLPSQTGTFGNDDEDDDSGAVSQRPGLTMVIPGLCIAIGVWVWL</sequence>
<feature type="compositionally biased region" description="Basic and acidic residues" evidence="1">
    <location>
        <begin position="446"/>
        <end position="455"/>
    </location>
</feature>
<dbReference type="Proteomes" id="UP000635477">
    <property type="component" value="Unassembled WGS sequence"/>
</dbReference>
<gene>
    <name evidence="3" type="ORF">FZEAL_8695</name>
</gene>
<reference evidence="3" key="2">
    <citation type="submission" date="2020-05" db="EMBL/GenBank/DDBJ databases">
        <authorList>
            <person name="Kim H.-S."/>
            <person name="Proctor R.H."/>
            <person name="Brown D.W."/>
        </authorList>
    </citation>
    <scope>NUCLEOTIDE SEQUENCE</scope>
    <source>
        <strain evidence="3">NRRL 22465</strain>
    </source>
</reference>
<feature type="region of interest" description="Disordered" evidence="1">
    <location>
        <begin position="350"/>
        <end position="485"/>
    </location>
</feature>
<evidence type="ECO:0000256" key="1">
    <source>
        <dbReference type="SAM" id="MobiDB-lite"/>
    </source>
</evidence>
<feature type="compositionally biased region" description="Pro residues" evidence="1">
    <location>
        <begin position="283"/>
        <end position="296"/>
    </location>
</feature>
<feature type="region of interest" description="Disordered" evidence="1">
    <location>
        <begin position="280"/>
        <end position="321"/>
    </location>
</feature>
<dbReference type="OrthoDB" id="5420777at2759"/>
<comment type="caution">
    <text evidence="3">The sequence shown here is derived from an EMBL/GenBank/DDBJ whole genome shotgun (WGS) entry which is preliminary data.</text>
</comment>
<keyword evidence="4" id="KW-1185">Reference proteome</keyword>
<evidence type="ECO:0000313" key="4">
    <source>
        <dbReference type="Proteomes" id="UP000635477"/>
    </source>
</evidence>
<keyword evidence="2" id="KW-0732">Signal</keyword>
<reference evidence="3" key="1">
    <citation type="journal article" date="2020" name="BMC Genomics">
        <title>Correction to: Identification and distribution of gene clusters required for synthesis of sphingolipid metabolism inhibitors in diverse species of the filamentous fungus Fusarium.</title>
        <authorList>
            <person name="Kim H.S."/>
            <person name="Lohmar J.M."/>
            <person name="Busman M."/>
            <person name="Brown D.W."/>
            <person name="Naumann T.A."/>
            <person name="Divon H.H."/>
            <person name="Lysoe E."/>
            <person name="Uhlig S."/>
            <person name="Proctor R.H."/>
        </authorList>
    </citation>
    <scope>NUCLEOTIDE SEQUENCE</scope>
    <source>
        <strain evidence="3">NRRL 22465</strain>
    </source>
</reference>